<proteinExistence type="predicted"/>
<protein>
    <submittedName>
        <fullName evidence="1">Uncharacterized protein</fullName>
    </submittedName>
</protein>
<dbReference type="AlphaFoldDB" id="A0A382HIG1"/>
<name>A0A382HIG1_9ZZZZ</name>
<evidence type="ECO:0000313" key="1">
    <source>
        <dbReference type="EMBL" id="SVB86855.1"/>
    </source>
</evidence>
<gene>
    <name evidence="1" type="ORF">METZ01_LOCUS239709</name>
</gene>
<reference evidence="1" key="1">
    <citation type="submission" date="2018-05" db="EMBL/GenBank/DDBJ databases">
        <authorList>
            <person name="Lanie J.A."/>
            <person name="Ng W.-L."/>
            <person name="Kazmierczak K.M."/>
            <person name="Andrzejewski T.M."/>
            <person name="Davidsen T.M."/>
            <person name="Wayne K.J."/>
            <person name="Tettelin H."/>
            <person name="Glass J.I."/>
            <person name="Rusch D."/>
            <person name="Podicherti R."/>
            <person name="Tsui H.-C.T."/>
            <person name="Winkler M.E."/>
        </authorList>
    </citation>
    <scope>NUCLEOTIDE SEQUENCE</scope>
</reference>
<organism evidence="1">
    <name type="scientific">marine metagenome</name>
    <dbReference type="NCBI Taxonomy" id="408172"/>
    <lineage>
        <taxon>unclassified sequences</taxon>
        <taxon>metagenomes</taxon>
        <taxon>ecological metagenomes</taxon>
    </lineage>
</organism>
<sequence>MWFFLISNIAGSILGSAANSWFADTKLGIWFYKKVDNVSTWASKKLGLKVLQDENTWRKKYPNVSKKLDVLEARLEKLEKEK</sequence>
<accession>A0A382HIG1</accession>
<dbReference type="EMBL" id="UINC01061360">
    <property type="protein sequence ID" value="SVB86855.1"/>
    <property type="molecule type" value="Genomic_DNA"/>
</dbReference>